<dbReference type="SUPFAM" id="SSF52096">
    <property type="entry name" value="ClpP/crotonase"/>
    <property type="match status" value="1"/>
</dbReference>
<dbReference type="Proteomes" id="UP000095200">
    <property type="component" value="Unassembled WGS sequence"/>
</dbReference>
<dbReference type="Pfam" id="PF00378">
    <property type="entry name" value="ECH_1"/>
    <property type="match status" value="1"/>
</dbReference>
<dbReference type="GO" id="GO:0003824">
    <property type="term" value="F:catalytic activity"/>
    <property type="evidence" value="ECO:0007669"/>
    <property type="project" value="UniProtKB-ARBA"/>
</dbReference>
<proteinExistence type="predicted"/>
<dbReference type="AlphaFoldDB" id="A0A194AKY6"/>
<sequence length="256" mass="28715">MPVTDYTRDSEYFSASQQGDVVTFRFKQNRLMHASLFEAKNAVLGYLEEVSRADAVKVVIIMGNAGHDDCDQYRSVCSMIRSGELPETAILRMFRAVDQLMLTLVGSSTMFVGVSAGETVPLLLSVNLACDYRIAGQSLRVRHLYQDEGLLPKGGLPFFFGRRVGRSKALEWLVLKDRISARDCLDLGLVDRVVPDELLESTAQDIVRTLSRYPKPLLARFKRLLNRSLEGLPEYLEEENRELCFVLENANCLGGA</sequence>
<organism evidence="1 2">
    <name type="scientific">Desulfoplanes formicivorans</name>
    <dbReference type="NCBI Taxonomy" id="1592317"/>
    <lineage>
        <taxon>Bacteria</taxon>
        <taxon>Pseudomonadati</taxon>
        <taxon>Thermodesulfobacteriota</taxon>
        <taxon>Desulfovibrionia</taxon>
        <taxon>Desulfovibrionales</taxon>
        <taxon>Desulfoplanaceae</taxon>
        <taxon>Desulfoplanes</taxon>
    </lineage>
</organism>
<comment type="caution">
    <text evidence="1">The sequence shown here is derived from an EMBL/GenBank/DDBJ whole genome shotgun (WGS) entry which is preliminary data.</text>
</comment>
<evidence type="ECO:0000313" key="1">
    <source>
        <dbReference type="EMBL" id="GAU09706.1"/>
    </source>
</evidence>
<dbReference type="EMBL" id="BDFE01000020">
    <property type="protein sequence ID" value="GAU09706.1"/>
    <property type="molecule type" value="Genomic_DNA"/>
</dbReference>
<evidence type="ECO:0008006" key="3">
    <source>
        <dbReference type="Google" id="ProtNLM"/>
    </source>
</evidence>
<dbReference type="PANTHER" id="PTHR43459">
    <property type="entry name" value="ENOYL-COA HYDRATASE"/>
    <property type="match status" value="1"/>
</dbReference>
<dbReference type="STRING" id="1592317.DPF_2437"/>
<accession>A0A194AKY6</accession>
<dbReference type="RefSeq" id="WP_069859956.1">
    <property type="nucleotide sequence ID" value="NZ_BDFE01000020.1"/>
</dbReference>
<protein>
    <recommendedName>
        <fullName evidence="3">Enoyl-CoA hydratase</fullName>
    </recommendedName>
</protein>
<dbReference type="Gene3D" id="3.90.226.10">
    <property type="entry name" value="2-enoyl-CoA Hydratase, Chain A, domain 1"/>
    <property type="match status" value="1"/>
</dbReference>
<gene>
    <name evidence="1" type="ORF">DPF_2437</name>
</gene>
<name>A0A194AKY6_9BACT</name>
<keyword evidence="2" id="KW-1185">Reference proteome</keyword>
<reference evidence="2" key="1">
    <citation type="submission" date="2016-06" db="EMBL/GenBank/DDBJ databases">
        <title>Draft genome sequence of Desulfoplanes formicivorans strain Pf12B.</title>
        <authorList>
            <person name="Watanabe M."/>
            <person name="Kojima H."/>
            <person name="Fukui M."/>
        </authorList>
    </citation>
    <scope>NUCLEOTIDE SEQUENCE [LARGE SCALE GENOMIC DNA]</scope>
    <source>
        <strain evidence="2">Pf12B</strain>
    </source>
</reference>
<dbReference type="InterPro" id="IPR001753">
    <property type="entry name" value="Enoyl-CoA_hydra/iso"/>
</dbReference>
<dbReference type="PANTHER" id="PTHR43459:SF1">
    <property type="entry name" value="EG:BACN32G11.4 PROTEIN"/>
    <property type="match status" value="1"/>
</dbReference>
<dbReference type="InterPro" id="IPR029045">
    <property type="entry name" value="ClpP/crotonase-like_dom_sf"/>
</dbReference>
<dbReference type="CDD" id="cd06558">
    <property type="entry name" value="crotonase-like"/>
    <property type="match status" value="1"/>
</dbReference>
<evidence type="ECO:0000313" key="2">
    <source>
        <dbReference type="Proteomes" id="UP000095200"/>
    </source>
</evidence>